<reference evidence="7 8" key="1">
    <citation type="submission" date="2019-08" db="EMBL/GenBank/DDBJ databases">
        <title>In-depth cultivation of the pig gut microbiome towards novel bacterial diversity and tailored functional studies.</title>
        <authorList>
            <person name="Wylensek D."/>
            <person name="Hitch T.C.A."/>
            <person name="Clavel T."/>
        </authorList>
    </citation>
    <scope>NUCLEOTIDE SEQUENCE [LARGE SCALE GENOMIC DNA]</scope>
    <source>
        <strain evidence="7 8">WCA-383-APC-5B</strain>
    </source>
</reference>
<comment type="subcellular location">
    <subcellularLocation>
        <location evidence="5">Cell membrane</location>
        <topology evidence="5">Multi-pass membrane protein</topology>
    </subcellularLocation>
    <subcellularLocation>
        <location evidence="1">Membrane</location>
        <topology evidence="1">Multi-pass membrane protein</topology>
    </subcellularLocation>
</comment>
<keyword evidence="3 5" id="KW-1133">Transmembrane helix</keyword>
<evidence type="ECO:0000256" key="1">
    <source>
        <dbReference type="ARBA" id="ARBA00004141"/>
    </source>
</evidence>
<evidence type="ECO:0000313" key="7">
    <source>
        <dbReference type="EMBL" id="MSR91443.1"/>
    </source>
</evidence>
<dbReference type="GO" id="GO:0140359">
    <property type="term" value="F:ABC-type transporter activity"/>
    <property type="evidence" value="ECO:0007669"/>
    <property type="project" value="InterPro"/>
</dbReference>
<evidence type="ECO:0000259" key="6">
    <source>
        <dbReference type="PROSITE" id="PS51012"/>
    </source>
</evidence>
<gene>
    <name evidence="7" type="ORF">FYJ33_08460</name>
</gene>
<feature type="transmembrane region" description="Helical" evidence="5">
    <location>
        <begin position="242"/>
        <end position="260"/>
    </location>
</feature>
<dbReference type="GO" id="GO:0005886">
    <property type="term" value="C:plasma membrane"/>
    <property type="evidence" value="ECO:0007669"/>
    <property type="project" value="UniProtKB-SubCell"/>
</dbReference>
<dbReference type="InterPro" id="IPR013525">
    <property type="entry name" value="ABC2_TM"/>
</dbReference>
<evidence type="ECO:0000256" key="4">
    <source>
        <dbReference type="ARBA" id="ARBA00023136"/>
    </source>
</evidence>
<evidence type="ECO:0000256" key="5">
    <source>
        <dbReference type="RuleBase" id="RU361157"/>
    </source>
</evidence>
<keyword evidence="2 5" id="KW-0812">Transmembrane</keyword>
<proteinExistence type="inferred from homology"/>
<comment type="caution">
    <text evidence="5">Lacks conserved residue(s) required for the propagation of feature annotation.</text>
</comment>
<evidence type="ECO:0000313" key="8">
    <source>
        <dbReference type="Proteomes" id="UP000460287"/>
    </source>
</evidence>
<keyword evidence="5" id="KW-1003">Cell membrane</keyword>
<dbReference type="InterPro" id="IPR051784">
    <property type="entry name" value="Nod_factor_ABC_transporter"/>
</dbReference>
<keyword evidence="8" id="KW-1185">Reference proteome</keyword>
<comment type="similarity">
    <text evidence="5">Belongs to the ABC-2 integral membrane protein family.</text>
</comment>
<keyword evidence="4 5" id="KW-0472">Membrane</keyword>
<comment type="caution">
    <text evidence="7">The sequence shown here is derived from an EMBL/GenBank/DDBJ whole genome shotgun (WGS) entry which is preliminary data.</text>
</comment>
<organism evidence="7 8">
    <name type="scientific">Inconstantimicrobium porci</name>
    <dbReference type="NCBI Taxonomy" id="2652291"/>
    <lineage>
        <taxon>Bacteria</taxon>
        <taxon>Bacillati</taxon>
        <taxon>Bacillota</taxon>
        <taxon>Clostridia</taxon>
        <taxon>Eubacteriales</taxon>
        <taxon>Clostridiaceae</taxon>
        <taxon>Inconstantimicrobium</taxon>
    </lineage>
</organism>
<dbReference type="PROSITE" id="PS51012">
    <property type="entry name" value="ABC_TM2"/>
    <property type="match status" value="1"/>
</dbReference>
<name>A0A7X2T211_9CLOT</name>
<dbReference type="PANTHER" id="PTHR43229">
    <property type="entry name" value="NODULATION PROTEIN J"/>
    <property type="match status" value="1"/>
</dbReference>
<evidence type="ECO:0000256" key="2">
    <source>
        <dbReference type="ARBA" id="ARBA00022692"/>
    </source>
</evidence>
<sequence>MIKLNLSLINTEEVKYMTLKNLIKAEFVMLWGELKNYYLNYIFYNLSTLIAFIGLFYSFRNNKSQSSLLLLFGLVTWQLCSTAISYMAGVIQDEAMMGTLEQIFMTRTSVIGVFASKIVVNCTFCVCKAMIIFIICSLVFNVQNNILTLGYKNLFIILIMILCVISFYTLGLVFGGLTLYFKKVQPVCNVFTYILLFFTGITTSVSGLPKIIQSISYCIPITWANRCFDQIVNKGLSYSNDMIFLLLNVAIYTFLGYIAFTHCIKKAKKLGKLGQY</sequence>
<dbReference type="Pfam" id="PF01061">
    <property type="entry name" value="ABC2_membrane"/>
    <property type="match status" value="1"/>
</dbReference>
<accession>A0A7X2T211</accession>
<protein>
    <recommendedName>
        <fullName evidence="5">Transport permease protein</fullName>
    </recommendedName>
</protein>
<feature type="transmembrane region" description="Helical" evidence="5">
    <location>
        <begin position="111"/>
        <end position="142"/>
    </location>
</feature>
<feature type="domain" description="ABC transmembrane type-2" evidence="6">
    <location>
        <begin position="36"/>
        <end position="263"/>
    </location>
</feature>
<dbReference type="InterPro" id="IPR047817">
    <property type="entry name" value="ABC2_TM_bact-type"/>
</dbReference>
<feature type="transmembrane region" description="Helical" evidence="5">
    <location>
        <begin position="38"/>
        <end position="57"/>
    </location>
</feature>
<dbReference type="PANTHER" id="PTHR43229:SF6">
    <property type="entry name" value="ABC-TYPE MULTIDRUG TRANSPORT SYSTEM, PERMEASE COMPONENT"/>
    <property type="match status" value="1"/>
</dbReference>
<feature type="transmembrane region" description="Helical" evidence="5">
    <location>
        <begin position="154"/>
        <end position="181"/>
    </location>
</feature>
<keyword evidence="5" id="KW-0813">Transport</keyword>
<feature type="transmembrane region" description="Helical" evidence="5">
    <location>
        <begin position="69"/>
        <end position="91"/>
    </location>
</feature>
<dbReference type="AlphaFoldDB" id="A0A7X2T211"/>
<dbReference type="Proteomes" id="UP000460287">
    <property type="component" value="Unassembled WGS sequence"/>
</dbReference>
<evidence type="ECO:0000256" key="3">
    <source>
        <dbReference type="ARBA" id="ARBA00022989"/>
    </source>
</evidence>
<dbReference type="EMBL" id="VULX01000010">
    <property type="protein sequence ID" value="MSR91443.1"/>
    <property type="molecule type" value="Genomic_DNA"/>
</dbReference>